<keyword evidence="7" id="KW-1278">Translocase</keyword>
<keyword evidence="4" id="KW-0997">Cell inner membrane</keyword>
<keyword evidence="8" id="KW-0249">Electron transport</keyword>
<protein>
    <submittedName>
        <fullName evidence="14">Uncharacterized protein</fullName>
    </submittedName>
</protein>
<keyword evidence="3" id="KW-0004">4Fe-4S</keyword>
<dbReference type="InterPro" id="IPR050294">
    <property type="entry name" value="RnfB_subfamily"/>
</dbReference>
<dbReference type="GO" id="GO:0022900">
    <property type="term" value="P:electron transport chain"/>
    <property type="evidence" value="ECO:0007669"/>
    <property type="project" value="InterPro"/>
</dbReference>
<dbReference type="GO" id="GO:0005886">
    <property type="term" value="C:plasma membrane"/>
    <property type="evidence" value="ECO:0007669"/>
    <property type="project" value="InterPro"/>
</dbReference>
<dbReference type="AlphaFoldDB" id="A0A382CZU9"/>
<feature type="non-terminal residue" evidence="14">
    <location>
        <position position="158"/>
    </location>
</feature>
<keyword evidence="9" id="KW-0408">Iron</keyword>
<dbReference type="InterPro" id="IPR017896">
    <property type="entry name" value="4Fe4S_Fe-S-bd"/>
</dbReference>
<gene>
    <name evidence="14" type="ORF">METZ01_LOCUS184233</name>
</gene>
<keyword evidence="1" id="KW-0813">Transport</keyword>
<evidence type="ECO:0000313" key="14">
    <source>
        <dbReference type="EMBL" id="SVB31379.1"/>
    </source>
</evidence>
<evidence type="ECO:0000256" key="9">
    <source>
        <dbReference type="ARBA" id="ARBA00023004"/>
    </source>
</evidence>
<evidence type="ECO:0000256" key="11">
    <source>
        <dbReference type="ARBA" id="ARBA00023136"/>
    </source>
</evidence>
<dbReference type="PROSITE" id="PS51379">
    <property type="entry name" value="4FE4S_FER_2"/>
    <property type="match status" value="2"/>
</dbReference>
<evidence type="ECO:0000256" key="7">
    <source>
        <dbReference type="ARBA" id="ARBA00022967"/>
    </source>
</evidence>
<evidence type="ECO:0000256" key="1">
    <source>
        <dbReference type="ARBA" id="ARBA00022448"/>
    </source>
</evidence>
<feature type="domain" description="4Fe-4S ferredoxin-type" evidence="12">
    <location>
        <begin position="74"/>
        <end position="103"/>
    </location>
</feature>
<dbReference type="Pfam" id="PF14697">
    <property type="entry name" value="Fer4_21"/>
    <property type="match status" value="1"/>
</dbReference>
<dbReference type="InterPro" id="IPR010207">
    <property type="entry name" value="Elect_transpt_cplx_RnfB/RsxB"/>
</dbReference>
<keyword evidence="5" id="KW-0479">Metal-binding</keyword>
<evidence type="ECO:0000256" key="8">
    <source>
        <dbReference type="ARBA" id="ARBA00022982"/>
    </source>
</evidence>
<feature type="domain" description="4Fe-4S ferredoxin-type" evidence="12">
    <location>
        <begin position="104"/>
        <end position="133"/>
    </location>
</feature>
<dbReference type="SUPFAM" id="SSF54862">
    <property type="entry name" value="4Fe-4S ferredoxins"/>
    <property type="match status" value="1"/>
</dbReference>
<evidence type="ECO:0000259" key="12">
    <source>
        <dbReference type="PROSITE" id="PS51379"/>
    </source>
</evidence>
<name>A0A382CZU9_9ZZZZ</name>
<dbReference type="Gene3D" id="1.10.15.40">
    <property type="entry name" value="Electron transport complex subunit B, putative Fe-S cluster"/>
    <property type="match status" value="1"/>
</dbReference>
<dbReference type="GO" id="GO:0009055">
    <property type="term" value="F:electron transfer activity"/>
    <property type="evidence" value="ECO:0007669"/>
    <property type="project" value="InterPro"/>
</dbReference>
<evidence type="ECO:0000259" key="13">
    <source>
        <dbReference type="PROSITE" id="PS51656"/>
    </source>
</evidence>
<organism evidence="14">
    <name type="scientific">marine metagenome</name>
    <dbReference type="NCBI Taxonomy" id="408172"/>
    <lineage>
        <taxon>unclassified sequences</taxon>
        <taxon>metagenomes</taxon>
        <taxon>ecological metagenomes</taxon>
    </lineage>
</organism>
<keyword evidence="10" id="KW-0411">Iron-sulfur</keyword>
<accession>A0A382CZU9</accession>
<evidence type="ECO:0000256" key="2">
    <source>
        <dbReference type="ARBA" id="ARBA00022475"/>
    </source>
</evidence>
<dbReference type="PANTHER" id="PTHR42859:SF3">
    <property type="entry name" value="ION-TRANSLOCATING OXIDOREDUCTASE COMPLEX SUBUNIT B"/>
    <property type="match status" value="1"/>
</dbReference>
<feature type="domain" description="4Fe-4S" evidence="13">
    <location>
        <begin position="1"/>
        <end position="58"/>
    </location>
</feature>
<dbReference type="GO" id="GO:0046872">
    <property type="term" value="F:metal ion binding"/>
    <property type="evidence" value="ECO:0007669"/>
    <property type="project" value="UniProtKB-KW"/>
</dbReference>
<dbReference type="InterPro" id="IPR016463">
    <property type="entry name" value="RnfB/RsxB_Proteobac"/>
</dbReference>
<dbReference type="PROSITE" id="PS51656">
    <property type="entry name" value="4FE4S"/>
    <property type="match status" value="1"/>
</dbReference>
<dbReference type="EMBL" id="UINC01036823">
    <property type="protein sequence ID" value="SVB31379.1"/>
    <property type="molecule type" value="Genomic_DNA"/>
</dbReference>
<keyword evidence="6" id="KW-0677">Repeat</keyword>
<dbReference type="PIRSF" id="PIRSF005784">
    <property type="entry name" value="Elect_transpt_RnfB"/>
    <property type="match status" value="1"/>
</dbReference>
<evidence type="ECO:0000256" key="10">
    <source>
        <dbReference type="ARBA" id="ARBA00023014"/>
    </source>
</evidence>
<proteinExistence type="predicted"/>
<dbReference type="InterPro" id="IPR017900">
    <property type="entry name" value="4Fe4S_Fe_S_CS"/>
</dbReference>
<dbReference type="PANTHER" id="PTHR42859">
    <property type="entry name" value="OXIDOREDUCTASE"/>
    <property type="match status" value="1"/>
</dbReference>
<keyword evidence="2" id="KW-1003">Cell membrane</keyword>
<evidence type="ECO:0000256" key="3">
    <source>
        <dbReference type="ARBA" id="ARBA00022485"/>
    </source>
</evidence>
<dbReference type="NCBIfam" id="TIGR01944">
    <property type="entry name" value="rnfB"/>
    <property type="match status" value="1"/>
</dbReference>
<dbReference type="Gene3D" id="3.30.70.20">
    <property type="match status" value="2"/>
</dbReference>
<sequence length="158" mass="17437">MNDLIESINVELPQYQCGRCDTPGCKPYATEIANGTPPNRCVPGGQETLDKITKILGQKRSLLNENYGPPLNHQVAKVIEDDCIGCKKCIDACPVDAIIGSANLMHTIIEDLCTGCELCIEPCPVDCIELLPITNERSNEIRKKSEKFFILKNFIQDG</sequence>
<dbReference type="PROSITE" id="PS00198">
    <property type="entry name" value="4FE4S_FER_1"/>
    <property type="match status" value="1"/>
</dbReference>
<dbReference type="GO" id="GO:0051539">
    <property type="term" value="F:4 iron, 4 sulfur cluster binding"/>
    <property type="evidence" value="ECO:0007669"/>
    <property type="project" value="UniProtKB-KW"/>
</dbReference>
<reference evidence="14" key="1">
    <citation type="submission" date="2018-05" db="EMBL/GenBank/DDBJ databases">
        <authorList>
            <person name="Lanie J.A."/>
            <person name="Ng W.-L."/>
            <person name="Kazmierczak K.M."/>
            <person name="Andrzejewski T.M."/>
            <person name="Davidsen T.M."/>
            <person name="Wayne K.J."/>
            <person name="Tettelin H."/>
            <person name="Glass J.I."/>
            <person name="Rusch D."/>
            <person name="Podicherti R."/>
            <person name="Tsui H.-C.T."/>
            <person name="Winkler M.E."/>
        </authorList>
    </citation>
    <scope>NUCLEOTIDE SEQUENCE</scope>
</reference>
<dbReference type="InterPro" id="IPR007202">
    <property type="entry name" value="4Fe-4S_dom"/>
</dbReference>
<evidence type="ECO:0000256" key="6">
    <source>
        <dbReference type="ARBA" id="ARBA00022737"/>
    </source>
</evidence>
<dbReference type="Pfam" id="PF04060">
    <property type="entry name" value="FeS"/>
    <property type="match status" value="1"/>
</dbReference>
<evidence type="ECO:0000256" key="4">
    <source>
        <dbReference type="ARBA" id="ARBA00022519"/>
    </source>
</evidence>
<evidence type="ECO:0000256" key="5">
    <source>
        <dbReference type="ARBA" id="ARBA00022723"/>
    </source>
</evidence>
<keyword evidence="11" id="KW-0472">Membrane</keyword>